<protein>
    <recommendedName>
        <fullName evidence="2">Potassium channel domain-containing protein</fullName>
    </recommendedName>
</protein>
<organism evidence="3 4">
    <name type="scientific">Haliangium ochraceum (strain DSM 14365 / JCM 11303 / SMP-2)</name>
    <dbReference type="NCBI Taxonomy" id="502025"/>
    <lineage>
        <taxon>Bacteria</taxon>
        <taxon>Pseudomonadati</taxon>
        <taxon>Myxococcota</taxon>
        <taxon>Polyangia</taxon>
        <taxon>Haliangiales</taxon>
        <taxon>Kofleriaceae</taxon>
        <taxon>Haliangium</taxon>
    </lineage>
</organism>
<dbReference type="STRING" id="502025.Hoch_5374"/>
<reference evidence="3 4" key="1">
    <citation type="journal article" date="2010" name="Stand. Genomic Sci.">
        <title>Complete genome sequence of Haliangium ochraceum type strain (SMP-2).</title>
        <authorList>
            <consortium name="US DOE Joint Genome Institute (JGI-PGF)"/>
            <person name="Ivanova N."/>
            <person name="Daum C."/>
            <person name="Lang E."/>
            <person name="Abt B."/>
            <person name="Kopitz M."/>
            <person name="Saunders E."/>
            <person name="Lapidus A."/>
            <person name="Lucas S."/>
            <person name="Glavina Del Rio T."/>
            <person name="Nolan M."/>
            <person name="Tice H."/>
            <person name="Copeland A."/>
            <person name="Cheng J.F."/>
            <person name="Chen F."/>
            <person name="Bruce D."/>
            <person name="Goodwin L."/>
            <person name="Pitluck S."/>
            <person name="Mavromatis K."/>
            <person name="Pati A."/>
            <person name="Mikhailova N."/>
            <person name="Chen A."/>
            <person name="Palaniappan K."/>
            <person name="Land M."/>
            <person name="Hauser L."/>
            <person name="Chang Y.J."/>
            <person name="Jeffries C.D."/>
            <person name="Detter J.C."/>
            <person name="Brettin T."/>
            <person name="Rohde M."/>
            <person name="Goker M."/>
            <person name="Bristow J."/>
            <person name="Markowitz V."/>
            <person name="Eisen J.A."/>
            <person name="Hugenholtz P."/>
            <person name="Kyrpides N.C."/>
            <person name="Klenk H.P."/>
        </authorList>
    </citation>
    <scope>NUCLEOTIDE SEQUENCE [LARGE SCALE GENOMIC DNA]</scope>
    <source>
        <strain evidence="4">DSM 14365 / CIP 107738 / JCM 11303 / AJ 13395 / SMP-2</strain>
    </source>
</reference>
<keyword evidence="1" id="KW-0472">Membrane</keyword>
<keyword evidence="1" id="KW-0812">Transmembrane</keyword>
<evidence type="ECO:0000313" key="3">
    <source>
        <dbReference type="EMBL" id="ACY17858.1"/>
    </source>
</evidence>
<name>D0LYJ2_HALO1</name>
<accession>D0LYJ2</accession>
<dbReference type="EMBL" id="CP001804">
    <property type="protein sequence ID" value="ACY17858.1"/>
    <property type="molecule type" value="Genomic_DNA"/>
</dbReference>
<keyword evidence="4" id="KW-1185">Reference proteome</keyword>
<dbReference type="Gene3D" id="1.10.287.70">
    <property type="match status" value="1"/>
</dbReference>
<dbReference type="AlphaFoldDB" id="D0LYJ2"/>
<feature type="transmembrane region" description="Helical" evidence="1">
    <location>
        <begin position="66"/>
        <end position="90"/>
    </location>
</feature>
<proteinExistence type="predicted"/>
<dbReference type="InterPro" id="IPR013099">
    <property type="entry name" value="K_chnl_dom"/>
</dbReference>
<feature type="transmembrane region" description="Helical" evidence="1">
    <location>
        <begin position="136"/>
        <end position="157"/>
    </location>
</feature>
<dbReference type="SUPFAM" id="SSF81324">
    <property type="entry name" value="Voltage-gated potassium channels"/>
    <property type="match status" value="1"/>
</dbReference>
<evidence type="ECO:0000313" key="4">
    <source>
        <dbReference type="Proteomes" id="UP000001880"/>
    </source>
</evidence>
<dbReference type="KEGG" id="hoh:Hoch_5374"/>
<feature type="domain" description="Potassium channel" evidence="2">
    <location>
        <begin position="106"/>
        <end position="159"/>
    </location>
</feature>
<dbReference type="HOGENOM" id="CLU_830563_0_0_7"/>
<feature type="transmembrane region" description="Helical" evidence="1">
    <location>
        <begin position="110"/>
        <end position="129"/>
    </location>
</feature>
<keyword evidence="1" id="KW-1133">Transmembrane helix</keyword>
<evidence type="ECO:0000256" key="1">
    <source>
        <dbReference type="SAM" id="Phobius"/>
    </source>
</evidence>
<evidence type="ECO:0000259" key="2">
    <source>
        <dbReference type="Pfam" id="PF07885"/>
    </source>
</evidence>
<sequence>MLTLYLIGGGLLIAFTVSDLVWTTLTLDRGGPLTRLIAYSVSWTLSGRGRADSDRLPLLQQMRSQLGVLVLLATLIGWSLGLWLGWFAILSGMPDTVVNAATMVPADASARFYYVGFNLVTLGIGDFIPRGEVARILTVVMASMGFFTTTLAITYIMPVVSAVIEQRKVALMIRRLGDSPSEILAAGFDGQGFDPLMNELRSIVPSLAVMDQQHAAYPVLHYFRARHAASSFPVALATLEEIRVLLGAGVDASVRPPKLALRQLHRSVGAYLEAVSSVGMQAAEEPPPVPNRDLLREAGIPVTSEEEFQHGLEAVADRRCGHLGFVRAEGWSWDDVASQG</sequence>
<dbReference type="RefSeq" id="WP_012830450.1">
    <property type="nucleotide sequence ID" value="NC_013440.1"/>
</dbReference>
<dbReference type="Pfam" id="PF07885">
    <property type="entry name" value="Ion_trans_2"/>
    <property type="match status" value="1"/>
</dbReference>
<dbReference type="eggNOG" id="ENOG502ZBBH">
    <property type="taxonomic scope" value="Bacteria"/>
</dbReference>
<gene>
    <name evidence="3" type="ordered locus">Hoch_5374</name>
</gene>
<feature type="transmembrane region" description="Helical" evidence="1">
    <location>
        <begin position="6"/>
        <end position="27"/>
    </location>
</feature>
<dbReference type="Proteomes" id="UP000001880">
    <property type="component" value="Chromosome"/>
</dbReference>
<dbReference type="OrthoDB" id="9785126at2"/>